<sequence>MGEKHIMDQWIERPFDWVTVGLAAVVLLLLIRNLVLGSKLKKLRKSYTQFMSGTGVEGLEDIIIQMQERLSAQEEHQRSLKQSISTLNEKVKRKKGNIGIHRYNAFAERGSDLSFSLAVINDEKDGMVLSGIHGRDETFVYAKPLKEGQSAYALTPEEIEAINLALRQDK</sequence>
<keyword evidence="1" id="KW-0472">Membrane</keyword>
<protein>
    <submittedName>
        <fullName evidence="2">DUF4446 family protein</fullName>
    </submittedName>
</protein>
<evidence type="ECO:0000313" key="3">
    <source>
        <dbReference type="Proteomes" id="UP000558113"/>
    </source>
</evidence>
<dbReference type="AlphaFoldDB" id="A0A7X4YQR8"/>
<feature type="transmembrane region" description="Helical" evidence="1">
    <location>
        <begin position="17"/>
        <end position="35"/>
    </location>
</feature>
<dbReference type="InterPro" id="IPR027981">
    <property type="entry name" value="DUF4446"/>
</dbReference>
<evidence type="ECO:0000256" key="1">
    <source>
        <dbReference type="SAM" id="Phobius"/>
    </source>
</evidence>
<accession>A0A7X4YQR8</accession>
<dbReference type="EMBL" id="JAAAMU010000008">
    <property type="protein sequence ID" value="NBC70826.1"/>
    <property type="molecule type" value="Genomic_DNA"/>
</dbReference>
<dbReference type="Proteomes" id="UP000558113">
    <property type="component" value="Unassembled WGS sequence"/>
</dbReference>
<evidence type="ECO:0000313" key="2">
    <source>
        <dbReference type="EMBL" id="NBC70826.1"/>
    </source>
</evidence>
<proteinExistence type="predicted"/>
<keyword evidence="1" id="KW-0812">Transmembrane</keyword>
<reference evidence="2 3" key="1">
    <citation type="submission" date="2020-01" db="EMBL/GenBank/DDBJ databases">
        <title>Paenibacillus soybeanensis sp. nov. isolated from the nodules of soybean (Glycine max(L.) Merr).</title>
        <authorList>
            <person name="Wang H."/>
        </authorList>
    </citation>
    <scope>NUCLEOTIDE SEQUENCE [LARGE SCALE GENOMIC DNA]</scope>
    <source>
        <strain evidence="2 3">DSM 23054</strain>
    </source>
</reference>
<keyword evidence="1" id="KW-1133">Transmembrane helix</keyword>
<comment type="caution">
    <text evidence="2">The sequence shown here is derived from an EMBL/GenBank/DDBJ whole genome shotgun (WGS) entry which is preliminary data.</text>
</comment>
<name>A0A7X4YQR8_9BACL</name>
<organism evidence="2 3">
    <name type="scientific">Paenibacillus sacheonensis</name>
    <dbReference type="NCBI Taxonomy" id="742054"/>
    <lineage>
        <taxon>Bacteria</taxon>
        <taxon>Bacillati</taxon>
        <taxon>Bacillota</taxon>
        <taxon>Bacilli</taxon>
        <taxon>Bacillales</taxon>
        <taxon>Paenibacillaceae</taxon>
        <taxon>Paenibacillus</taxon>
    </lineage>
</organism>
<dbReference type="Pfam" id="PF14584">
    <property type="entry name" value="DUF4446"/>
    <property type="match status" value="1"/>
</dbReference>
<gene>
    <name evidence="2" type="ORF">GT003_17640</name>
</gene>
<dbReference type="OrthoDB" id="5244042at2"/>
<keyword evidence="3" id="KW-1185">Reference proteome</keyword>